<evidence type="ECO:0000313" key="2">
    <source>
        <dbReference type="EMBL" id="QOW60701.1"/>
    </source>
</evidence>
<name>A0A7S6WP42_9SPIR</name>
<dbReference type="InterPro" id="IPR029787">
    <property type="entry name" value="Nucleotide_cyclase"/>
</dbReference>
<dbReference type="GO" id="GO:0009190">
    <property type="term" value="P:cyclic nucleotide biosynthetic process"/>
    <property type="evidence" value="ECO:0007669"/>
    <property type="project" value="InterPro"/>
</dbReference>
<reference evidence="2 3" key="1">
    <citation type="submission" date="2020-09" db="EMBL/GenBank/DDBJ databases">
        <title>Characterization of Treponema spp. from bovine digital dermatitis in Korea.</title>
        <authorList>
            <person name="Espiritu H.M."/>
            <person name="Cho Y.I."/>
            <person name="Mamuad L."/>
        </authorList>
    </citation>
    <scope>NUCLEOTIDE SEQUENCE [LARGE SCALE GENOMIC DNA]</scope>
    <source>
        <strain evidence="2 3">KS1</strain>
    </source>
</reference>
<organism evidence="2 3">
    <name type="scientific">Treponema pedis</name>
    <dbReference type="NCBI Taxonomy" id="409322"/>
    <lineage>
        <taxon>Bacteria</taxon>
        <taxon>Pseudomonadati</taxon>
        <taxon>Spirochaetota</taxon>
        <taxon>Spirochaetia</taxon>
        <taxon>Spirochaetales</taxon>
        <taxon>Treponemataceae</taxon>
        <taxon>Treponema</taxon>
    </lineage>
</organism>
<accession>A0A7S6WP42</accession>
<sequence length="173" mass="19352">MKNTNELIYDEFVIAVFDIDRFGQIAKGKNPKEIFDFLYEFNSIFKETVLPANPIAIIPQGDTVIAAFPKTEIDNAAAYLLKAKTLCENFIKESGYSCSVSAAVHFGEAAIGKAFKNGANSFQILGNEVNSAFLLLRIPYYGRLTVSPVFFRKLNGESRKLFKKYTPPIVYTL</sequence>
<dbReference type="SUPFAM" id="SSF55073">
    <property type="entry name" value="Nucleotide cyclase"/>
    <property type="match status" value="1"/>
</dbReference>
<dbReference type="GO" id="GO:0035556">
    <property type="term" value="P:intracellular signal transduction"/>
    <property type="evidence" value="ECO:0007669"/>
    <property type="project" value="InterPro"/>
</dbReference>
<dbReference type="Gene3D" id="3.30.70.1230">
    <property type="entry name" value="Nucleotide cyclase"/>
    <property type="match status" value="1"/>
</dbReference>
<evidence type="ECO:0000313" key="3">
    <source>
        <dbReference type="Proteomes" id="UP000593915"/>
    </source>
</evidence>
<dbReference type="InterPro" id="IPR001054">
    <property type="entry name" value="A/G_cyclase"/>
</dbReference>
<dbReference type="EMBL" id="CP061839">
    <property type="protein sequence ID" value="QOW60701.1"/>
    <property type="molecule type" value="Genomic_DNA"/>
</dbReference>
<gene>
    <name evidence="2" type="ORF">IFE08_13045</name>
</gene>
<dbReference type="PROSITE" id="PS50125">
    <property type="entry name" value="GUANYLATE_CYCLASE_2"/>
    <property type="match status" value="1"/>
</dbReference>
<feature type="domain" description="Guanylate cyclase" evidence="1">
    <location>
        <begin position="13"/>
        <end position="136"/>
    </location>
</feature>
<dbReference type="AlphaFoldDB" id="A0A7S6WP42"/>
<dbReference type="GO" id="GO:0004016">
    <property type="term" value="F:adenylate cyclase activity"/>
    <property type="evidence" value="ECO:0007669"/>
    <property type="project" value="UniProtKB-ARBA"/>
</dbReference>
<proteinExistence type="predicted"/>
<dbReference type="Proteomes" id="UP000593915">
    <property type="component" value="Chromosome"/>
</dbReference>
<protein>
    <recommendedName>
        <fullName evidence="1">Guanylate cyclase domain-containing protein</fullName>
    </recommendedName>
</protein>
<dbReference type="RefSeq" id="WP_194076158.1">
    <property type="nucleotide sequence ID" value="NZ_CP061839.1"/>
</dbReference>
<evidence type="ECO:0000259" key="1">
    <source>
        <dbReference type="PROSITE" id="PS50125"/>
    </source>
</evidence>